<name>A0ABU9T4C3_9HYPH</name>
<evidence type="ECO:0000313" key="1">
    <source>
        <dbReference type="EMBL" id="MEM5500983.1"/>
    </source>
</evidence>
<evidence type="ECO:0008006" key="3">
    <source>
        <dbReference type="Google" id="ProtNLM"/>
    </source>
</evidence>
<evidence type="ECO:0000313" key="2">
    <source>
        <dbReference type="Proteomes" id="UP001477870"/>
    </source>
</evidence>
<keyword evidence="2" id="KW-1185">Reference proteome</keyword>
<dbReference type="Proteomes" id="UP001477870">
    <property type="component" value="Unassembled WGS sequence"/>
</dbReference>
<sequence>MSTIRKRNGRYQAQVRRKGFPDVSKSFHQLKDAKEWARQTEVQADRAELEPERKILETITLGDLVKRYRDEITPNKKTFKAETLVLNAFLRHKISKQKLSILSTVDFARYRDERLKQIAPQSLRRSLSPINCIAPRFVDTLPIKK</sequence>
<organism evidence="1 2">
    <name type="scientific">Ahrensia kielensis</name>
    <dbReference type="NCBI Taxonomy" id="76980"/>
    <lineage>
        <taxon>Bacteria</taxon>
        <taxon>Pseudomonadati</taxon>
        <taxon>Pseudomonadota</taxon>
        <taxon>Alphaproteobacteria</taxon>
        <taxon>Hyphomicrobiales</taxon>
        <taxon>Ahrensiaceae</taxon>
        <taxon>Ahrensia</taxon>
    </lineage>
</organism>
<gene>
    <name evidence="1" type="ORF">WNY59_05215</name>
</gene>
<reference evidence="1 2" key="1">
    <citation type="submission" date="2024-03" db="EMBL/GenBank/DDBJ databases">
        <title>Community enrichment and isolation of bacterial strains for fucoidan degradation.</title>
        <authorList>
            <person name="Sichert A."/>
        </authorList>
    </citation>
    <scope>NUCLEOTIDE SEQUENCE [LARGE SCALE GENOMIC DNA]</scope>
    <source>
        <strain evidence="1 2">AS62</strain>
    </source>
</reference>
<proteinExistence type="predicted"/>
<dbReference type="EMBL" id="JBBMQO010000003">
    <property type="protein sequence ID" value="MEM5500983.1"/>
    <property type="molecule type" value="Genomic_DNA"/>
</dbReference>
<protein>
    <recommendedName>
        <fullName evidence="3">Integrase</fullName>
    </recommendedName>
</protein>
<comment type="caution">
    <text evidence="1">The sequence shown here is derived from an EMBL/GenBank/DDBJ whole genome shotgun (WGS) entry which is preliminary data.</text>
</comment>
<dbReference type="RefSeq" id="WP_342847426.1">
    <property type="nucleotide sequence ID" value="NZ_JBBMQO010000003.1"/>
</dbReference>
<accession>A0ABU9T4C3</accession>